<comment type="cofactor">
    <cofactor evidence="1">
        <name>Mg(2+)</name>
        <dbReference type="ChEBI" id="CHEBI:18420"/>
    </cofactor>
</comment>
<keyword evidence="1" id="KW-0234">DNA repair</keyword>
<sequence length="291" mass="32476">MNIGRNRLIAAKRMYNMDEGWAWFTTLYGGLNSEQRVVYDNIMLTVSENNGGLFFVYESGSTGKTYLWKTIIAWIRSMGKIVLSVASSGIALLLLPGGRTTHSRFRILLELDNESCCGIDHRHAFKAVDRTFRDICKHDNPNADNEVFGGKLVVLGGDLRQILPVIPNAPQAVVVASAINKDEMMRFNNWLLSMGDGTLHSVVIDNEDEATWIEIPDDLLLPTCNNPIEAIVSKKPVFTNGQVYVVSSRVTSRAGLRFYIDNGGDCANNLTQNIVYKEVFYNLPIVNVEQP</sequence>
<dbReference type="AlphaFoldDB" id="A0A699GP30"/>
<gene>
    <name evidence="3" type="ORF">Tci_123224</name>
</gene>
<evidence type="ECO:0000313" key="3">
    <source>
        <dbReference type="EMBL" id="GEV51247.1"/>
    </source>
</evidence>
<accession>A0A699GP30</accession>
<dbReference type="GO" id="GO:0000723">
    <property type="term" value="P:telomere maintenance"/>
    <property type="evidence" value="ECO:0007669"/>
    <property type="project" value="InterPro"/>
</dbReference>
<dbReference type="GO" id="GO:0006310">
    <property type="term" value="P:DNA recombination"/>
    <property type="evidence" value="ECO:0007669"/>
    <property type="project" value="UniProtKB-KW"/>
</dbReference>
<keyword evidence="1" id="KW-0347">Helicase</keyword>
<comment type="similarity">
    <text evidence="1">Belongs to the helicase family.</text>
</comment>
<dbReference type="PANTHER" id="PTHR10492:SF90">
    <property type="entry name" value="ATP-DEPENDENT DNA HELICASE"/>
    <property type="match status" value="1"/>
</dbReference>
<evidence type="ECO:0000259" key="2">
    <source>
        <dbReference type="Pfam" id="PF05970"/>
    </source>
</evidence>
<dbReference type="SUPFAM" id="SSF52540">
    <property type="entry name" value="P-loop containing nucleoside triphosphate hydrolases"/>
    <property type="match status" value="1"/>
</dbReference>
<proteinExistence type="inferred from homology"/>
<dbReference type="GO" id="GO:0006281">
    <property type="term" value="P:DNA repair"/>
    <property type="evidence" value="ECO:0007669"/>
    <property type="project" value="UniProtKB-KW"/>
</dbReference>
<keyword evidence="1" id="KW-0378">Hydrolase</keyword>
<reference evidence="3" key="1">
    <citation type="journal article" date="2019" name="Sci. Rep.">
        <title>Draft genome of Tanacetum cinerariifolium, the natural source of mosquito coil.</title>
        <authorList>
            <person name="Yamashiro T."/>
            <person name="Shiraishi A."/>
            <person name="Satake H."/>
            <person name="Nakayama K."/>
        </authorList>
    </citation>
    <scope>NUCLEOTIDE SEQUENCE</scope>
</reference>
<keyword evidence="1" id="KW-0547">Nucleotide-binding</keyword>
<dbReference type="Pfam" id="PF05970">
    <property type="entry name" value="PIF1"/>
    <property type="match status" value="1"/>
</dbReference>
<dbReference type="GO" id="GO:0005524">
    <property type="term" value="F:ATP binding"/>
    <property type="evidence" value="ECO:0007669"/>
    <property type="project" value="UniProtKB-KW"/>
</dbReference>
<dbReference type="InterPro" id="IPR027417">
    <property type="entry name" value="P-loop_NTPase"/>
</dbReference>
<dbReference type="EC" id="5.6.2.3" evidence="1"/>
<dbReference type="Gene3D" id="3.40.50.300">
    <property type="entry name" value="P-loop containing nucleotide triphosphate hydrolases"/>
    <property type="match status" value="1"/>
</dbReference>
<dbReference type="GO" id="GO:0043139">
    <property type="term" value="F:5'-3' DNA helicase activity"/>
    <property type="evidence" value="ECO:0007669"/>
    <property type="project" value="UniProtKB-EC"/>
</dbReference>
<dbReference type="EMBL" id="BKCJ010025706">
    <property type="protein sequence ID" value="GEV51247.1"/>
    <property type="molecule type" value="Genomic_DNA"/>
</dbReference>
<protein>
    <recommendedName>
        <fullName evidence="1">ATP-dependent DNA helicase</fullName>
        <ecNumber evidence="1">5.6.2.3</ecNumber>
    </recommendedName>
</protein>
<keyword evidence="1" id="KW-0067">ATP-binding</keyword>
<feature type="domain" description="DNA helicase Pif1-like DEAD-box helicase" evidence="2">
    <location>
        <begin position="31"/>
        <end position="122"/>
    </location>
</feature>
<comment type="caution">
    <text evidence="3">The sequence shown here is derived from an EMBL/GenBank/DDBJ whole genome shotgun (WGS) entry which is preliminary data.</text>
</comment>
<comment type="catalytic activity">
    <reaction evidence="1">
        <text>ATP + H2O = ADP + phosphate + H(+)</text>
        <dbReference type="Rhea" id="RHEA:13065"/>
        <dbReference type="ChEBI" id="CHEBI:15377"/>
        <dbReference type="ChEBI" id="CHEBI:15378"/>
        <dbReference type="ChEBI" id="CHEBI:30616"/>
        <dbReference type="ChEBI" id="CHEBI:43474"/>
        <dbReference type="ChEBI" id="CHEBI:456216"/>
        <dbReference type="EC" id="5.6.2.3"/>
    </reaction>
</comment>
<organism evidence="3">
    <name type="scientific">Tanacetum cinerariifolium</name>
    <name type="common">Dalmatian daisy</name>
    <name type="synonym">Chrysanthemum cinerariifolium</name>
    <dbReference type="NCBI Taxonomy" id="118510"/>
    <lineage>
        <taxon>Eukaryota</taxon>
        <taxon>Viridiplantae</taxon>
        <taxon>Streptophyta</taxon>
        <taxon>Embryophyta</taxon>
        <taxon>Tracheophyta</taxon>
        <taxon>Spermatophyta</taxon>
        <taxon>Magnoliopsida</taxon>
        <taxon>eudicotyledons</taxon>
        <taxon>Gunneridae</taxon>
        <taxon>Pentapetalae</taxon>
        <taxon>asterids</taxon>
        <taxon>campanulids</taxon>
        <taxon>Asterales</taxon>
        <taxon>Asteraceae</taxon>
        <taxon>Asteroideae</taxon>
        <taxon>Anthemideae</taxon>
        <taxon>Anthemidinae</taxon>
        <taxon>Tanacetum</taxon>
    </lineage>
</organism>
<dbReference type="InterPro" id="IPR010285">
    <property type="entry name" value="DNA_helicase_pif1-like_DEAD"/>
</dbReference>
<dbReference type="PANTHER" id="PTHR10492">
    <property type="match status" value="1"/>
</dbReference>
<dbReference type="GO" id="GO:0016787">
    <property type="term" value="F:hydrolase activity"/>
    <property type="evidence" value="ECO:0007669"/>
    <property type="project" value="UniProtKB-KW"/>
</dbReference>
<name>A0A699GP30_TANCI</name>
<keyword evidence="1" id="KW-0227">DNA damage</keyword>
<keyword evidence="1" id="KW-0233">DNA recombination</keyword>
<evidence type="ECO:0000256" key="1">
    <source>
        <dbReference type="RuleBase" id="RU363044"/>
    </source>
</evidence>